<dbReference type="Proteomes" id="UP000306319">
    <property type="component" value="Unassembled WGS sequence"/>
</dbReference>
<organism evidence="1 2">
    <name type="scientific">Lepagella muris</name>
    <dbReference type="NCBI Taxonomy" id="3032870"/>
    <lineage>
        <taxon>Bacteria</taxon>
        <taxon>Pseudomonadati</taxon>
        <taxon>Bacteroidota</taxon>
        <taxon>Bacteroidia</taxon>
        <taxon>Bacteroidales</taxon>
        <taxon>Muribaculaceae</taxon>
        <taxon>Lepagella</taxon>
    </lineage>
</organism>
<comment type="caution">
    <text evidence="1">The sequence shown here is derived from an EMBL/GenBank/DDBJ whole genome shotgun (WGS) entry which is preliminary data.</text>
</comment>
<proteinExistence type="predicted"/>
<gene>
    <name evidence="1" type="ORF">E5331_01190</name>
</gene>
<keyword evidence="1" id="KW-0378">Hydrolase</keyword>
<accession>A0AC61RL58</accession>
<evidence type="ECO:0000313" key="1">
    <source>
        <dbReference type="EMBL" id="TGY81025.1"/>
    </source>
</evidence>
<protein>
    <submittedName>
        <fullName evidence="1">Glycoside hydrolase family 97 protein</fullName>
    </submittedName>
</protein>
<evidence type="ECO:0000313" key="2">
    <source>
        <dbReference type="Proteomes" id="UP000306319"/>
    </source>
</evidence>
<sequence>MNRLSLASSLMILGGITGLFASAQSSPNGLIQVNLINDSTLAVSNGIGNQRVTLMNIECGEVATVKNKGKSKVKYEMVTGKRHHCSNSYSMADYILENGDTLTVKAFNDGIAWSGCHDYKINVKDASHDWLMTWTDSYEGFFPKDRNDIAKDTRIGYPSLFEFNNDMFMLLSESGLDRFNAASSMYAGDNRNIFHICPDGSENGAWQVAIIGHLADIVESTLINDAALPSRIDDTSWIKPGVASWIYWANNHGSNDYGIIKSYVDMARELRLPYVLIDAEWDEMKDGYTVLDAVNYAKSNGIKPMIWYNSSVGWIHGAPGPKFRLNTPEDREREFAWCKENGIAGVKIDFFSGDTNMNINYMVDLLECAARHKLLVNFHGATIPRGLQRTYPNLISVEAVYGAEWYNNVPTFTDMAASHNATLPFTRNVIGSMDYTPCAFTNSQHPHITTDGHELALTVLFESGIQHLADRPESFLSQPQEIKDFLSELPSAWDNTVLLGGYPADYIVIARQKGSDWYIAGINGNDTEKEIEIDHSRLKINKKAKVKVISDNHDEKSWLIKDADSIPTKIKTNPHGGFVIHIKK</sequence>
<name>A0AC61RL58_9BACT</name>
<dbReference type="EMBL" id="SRYB01000001">
    <property type="protein sequence ID" value="TGY81025.1"/>
    <property type="molecule type" value="Genomic_DNA"/>
</dbReference>
<reference evidence="1" key="1">
    <citation type="submission" date="2019-04" db="EMBL/GenBank/DDBJ databases">
        <title>Microbes associate with the intestines of laboratory mice.</title>
        <authorList>
            <person name="Navarre W."/>
            <person name="Wong E."/>
            <person name="Huang K."/>
            <person name="Tropini C."/>
            <person name="Ng K."/>
            <person name="Yu B."/>
        </authorList>
    </citation>
    <scope>NUCLEOTIDE SEQUENCE</scope>
    <source>
        <strain evidence="1">NM04_E33</strain>
    </source>
</reference>
<keyword evidence="2" id="KW-1185">Reference proteome</keyword>